<accession>A0A093XUH1</accession>
<feature type="transmembrane region" description="Helical" evidence="4">
    <location>
        <begin position="496"/>
        <end position="518"/>
    </location>
</feature>
<feature type="region of interest" description="Disordered" evidence="3">
    <location>
        <begin position="100"/>
        <end position="155"/>
    </location>
</feature>
<dbReference type="EMBL" id="JPOX01000011">
    <property type="protein sequence ID" value="KFX48918.1"/>
    <property type="molecule type" value="Genomic_DNA"/>
</dbReference>
<organism evidence="6">
    <name type="scientific">Talaromyces marneffei PM1</name>
    <dbReference type="NCBI Taxonomy" id="1077442"/>
    <lineage>
        <taxon>Eukaryota</taxon>
        <taxon>Fungi</taxon>
        <taxon>Dikarya</taxon>
        <taxon>Ascomycota</taxon>
        <taxon>Pezizomycotina</taxon>
        <taxon>Eurotiomycetes</taxon>
        <taxon>Eurotiomycetidae</taxon>
        <taxon>Eurotiales</taxon>
        <taxon>Trichocomaceae</taxon>
        <taxon>Talaromyces</taxon>
        <taxon>Talaromyces sect. Talaromyces</taxon>
    </lineage>
</organism>
<feature type="transmembrane region" description="Helical" evidence="4">
    <location>
        <begin position="325"/>
        <end position="347"/>
    </location>
</feature>
<feature type="domain" description="Major facilitator superfamily (MFS) profile" evidence="5">
    <location>
        <begin position="165"/>
        <end position="550"/>
    </location>
</feature>
<name>A0A093XUH1_TALMA</name>
<feature type="transmembrane region" description="Helical" evidence="4">
    <location>
        <begin position="404"/>
        <end position="422"/>
    </location>
</feature>
<feature type="transmembrane region" description="Helical" evidence="4">
    <location>
        <begin position="207"/>
        <end position="229"/>
    </location>
</feature>
<gene>
    <name evidence="6" type="ORF">GQ26_0112730</name>
</gene>
<comment type="similarity">
    <text evidence="2">Belongs to the major facilitator superfamily. Monocarboxylate porter (TC 2.A.1.13) family.</text>
</comment>
<feature type="transmembrane region" description="Helical" evidence="4">
    <location>
        <begin position="260"/>
        <end position="280"/>
    </location>
</feature>
<dbReference type="InterPro" id="IPR036259">
    <property type="entry name" value="MFS_trans_sf"/>
</dbReference>
<dbReference type="Gene3D" id="1.20.1250.20">
    <property type="entry name" value="MFS general substrate transporter like domains"/>
    <property type="match status" value="2"/>
</dbReference>
<dbReference type="SUPFAM" id="SSF103473">
    <property type="entry name" value="MFS general substrate transporter"/>
    <property type="match status" value="1"/>
</dbReference>
<dbReference type="PANTHER" id="PTHR11360">
    <property type="entry name" value="MONOCARBOXYLATE TRANSPORTER"/>
    <property type="match status" value="1"/>
</dbReference>
<feature type="transmembrane region" description="Helical" evidence="4">
    <location>
        <begin position="236"/>
        <end position="254"/>
    </location>
</feature>
<keyword evidence="4" id="KW-0812">Transmembrane</keyword>
<evidence type="ECO:0000313" key="6">
    <source>
        <dbReference type="EMBL" id="KFX48918.1"/>
    </source>
</evidence>
<keyword evidence="4" id="KW-1133">Transmembrane helix</keyword>
<feature type="transmembrane region" description="Helical" evidence="4">
    <location>
        <begin position="434"/>
        <end position="453"/>
    </location>
</feature>
<proteinExistence type="inferred from homology"/>
<dbReference type="InterPro" id="IPR050327">
    <property type="entry name" value="Proton-linked_MCT"/>
</dbReference>
<feature type="transmembrane region" description="Helical" evidence="4">
    <location>
        <begin position="524"/>
        <end position="546"/>
    </location>
</feature>
<dbReference type="InterPro" id="IPR011701">
    <property type="entry name" value="MFS"/>
</dbReference>
<feature type="region of interest" description="Disordered" evidence="3">
    <location>
        <begin position="28"/>
        <end position="49"/>
    </location>
</feature>
<evidence type="ECO:0000256" key="2">
    <source>
        <dbReference type="ARBA" id="ARBA00006727"/>
    </source>
</evidence>
<protein>
    <submittedName>
        <fullName evidence="6">Riboflavin transporter MCH5</fullName>
    </submittedName>
</protein>
<comment type="subcellular location">
    <subcellularLocation>
        <location evidence="1">Membrane</location>
        <topology evidence="1">Multi-pass membrane protein</topology>
    </subcellularLocation>
</comment>
<keyword evidence="4" id="KW-0472">Membrane</keyword>
<evidence type="ECO:0000256" key="1">
    <source>
        <dbReference type="ARBA" id="ARBA00004141"/>
    </source>
</evidence>
<dbReference type="HOGENOM" id="CLU_001265_1_1_1"/>
<dbReference type="GO" id="GO:0022857">
    <property type="term" value="F:transmembrane transporter activity"/>
    <property type="evidence" value="ECO:0007669"/>
    <property type="project" value="InterPro"/>
</dbReference>
<sequence length="559" mass="60802">MQMLKAYEMTINHLLLMQKENYDLRAAHEKDKQKRQRSKKQISIEQGITRGEAQALIQGQVKASHAVTTTPAAPANPELPASQPVPLGSLSPNYLPTFTPLSSRLTSTPLTSKSAKMDSKEQQHDSEPSTLREDSNVPTASPNAPSSEKQQNDSQLPAPLNGVFMAWLQVAGAWTIMFNVLGLLNSYGQFQNIYETDLLKNESASTISWIGSAQFLVCYLVCIFTGPLLDTGHLHLLLGIGTLVTVFGLMMVSLCHSYYQFFLAQTIVTGIGFGLIFLPASSVVSQWFSTRTPLAIGISVSGSSIGAIIYPILLQRLTGQIGFPWTVRIMGFMVLGTMLFAAAVMRVRVGENPRKRKVIDLTHFKDKLYLIACLSFFVNFLGLYVFYYYISLYATEVAGTDQSLANYLLAILNAGSFLGRLIPNWIAGRYGLMNVQIIFGVISSALAFALLGIKTTGGVVAFTVVYGFVSAPYVSLPIPIVTSLSPDKSVWATRLGMSFAIIGLGALIGSPVAGAILGDSNNRNWAGLIVWCGVMFIVSTAILTTVRTMKVGFKLFVKA</sequence>
<feature type="compositionally biased region" description="Basic and acidic residues" evidence="3">
    <location>
        <begin position="115"/>
        <end position="135"/>
    </location>
</feature>
<reference key="1">
    <citation type="journal article" date="2014" name="PLoS Genet.">
        <title>Signature Gene Expression Reveals Novel Clues to the Molecular Mechanisms of Dimorphic Transition in Penicillium marneffei.</title>
        <authorList>
            <person name="Yang E."/>
            <person name="Wang G."/>
            <person name="Cai J."/>
            <person name="Woo P.C."/>
            <person name="Lau S.K."/>
            <person name="Yuen K.-Y."/>
            <person name="Chow W.-N."/>
            <person name="Lin X."/>
        </authorList>
    </citation>
    <scope>NUCLEOTIDE SEQUENCE [LARGE SCALE GENOMIC DNA]</scope>
    <source>
        <strain>PM1</strain>
    </source>
</reference>
<dbReference type="Pfam" id="PF07690">
    <property type="entry name" value="MFS_1"/>
    <property type="match status" value="1"/>
</dbReference>
<feature type="compositionally biased region" description="Low complexity" evidence="3">
    <location>
        <begin position="100"/>
        <end position="114"/>
    </location>
</feature>
<dbReference type="AlphaFoldDB" id="A0A093XUH1"/>
<comment type="caution">
    <text evidence="6">The sequence shown here is derived from an EMBL/GenBank/DDBJ whole genome shotgun (WGS) entry which is preliminary data.</text>
</comment>
<feature type="transmembrane region" description="Helical" evidence="4">
    <location>
        <begin position="368"/>
        <end position="389"/>
    </location>
</feature>
<feature type="compositionally biased region" description="Low complexity" evidence="3">
    <location>
        <begin position="67"/>
        <end position="81"/>
    </location>
</feature>
<dbReference type="InterPro" id="IPR020846">
    <property type="entry name" value="MFS_dom"/>
</dbReference>
<dbReference type="CDD" id="cd17352">
    <property type="entry name" value="MFS_MCT_SLC16"/>
    <property type="match status" value="1"/>
</dbReference>
<dbReference type="GO" id="GO:0016020">
    <property type="term" value="C:membrane"/>
    <property type="evidence" value="ECO:0007669"/>
    <property type="project" value="UniProtKB-SubCell"/>
</dbReference>
<reference evidence="6" key="2">
    <citation type="journal article" date="2014" name="PLoS Genet.">
        <title>Signature gene expression reveals novel clues to the molecular mechanisms of dimorphic transition in Penicillium marneffei.</title>
        <authorList>
            <person name="Yang E."/>
            <person name="Wang G."/>
            <person name="Cai J."/>
            <person name="Woo P.C."/>
            <person name="Lau S.K."/>
            <person name="Yuen K.-Y."/>
            <person name="Chow W.-N."/>
            <person name="Lin X."/>
        </authorList>
    </citation>
    <scope>NUCLEOTIDE SEQUENCE</scope>
    <source>
        <strain evidence="6">PM1</strain>
    </source>
</reference>
<feature type="transmembrane region" description="Helical" evidence="4">
    <location>
        <begin position="292"/>
        <end position="313"/>
    </location>
</feature>
<feature type="transmembrane region" description="Helical" evidence="4">
    <location>
        <begin position="459"/>
        <end position="484"/>
    </location>
</feature>
<evidence type="ECO:0000256" key="4">
    <source>
        <dbReference type="SAM" id="Phobius"/>
    </source>
</evidence>
<feature type="transmembrane region" description="Helical" evidence="4">
    <location>
        <begin position="164"/>
        <end position="187"/>
    </location>
</feature>
<dbReference type="PANTHER" id="PTHR11360:SF234">
    <property type="entry name" value="MFS-TYPE TRANSPORTER DBAD-RELATED"/>
    <property type="match status" value="1"/>
</dbReference>
<evidence type="ECO:0000259" key="5">
    <source>
        <dbReference type="PROSITE" id="PS50850"/>
    </source>
</evidence>
<feature type="compositionally biased region" description="Polar residues" evidence="3">
    <location>
        <begin position="136"/>
        <end position="155"/>
    </location>
</feature>
<evidence type="ECO:0000256" key="3">
    <source>
        <dbReference type="SAM" id="MobiDB-lite"/>
    </source>
</evidence>
<dbReference type="PROSITE" id="PS50850">
    <property type="entry name" value="MFS"/>
    <property type="match status" value="1"/>
</dbReference>
<dbReference type="eggNOG" id="KOG2504">
    <property type="taxonomic scope" value="Eukaryota"/>
</dbReference>
<feature type="region of interest" description="Disordered" evidence="3">
    <location>
        <begin position="67"/>
        <end position="88"/>
    </location>
</feature>